<feature type="transmembrane region" description="Helical" evidence="6">
    <location>
        <begin position="201"/>
        <end position="224"/>
    </location>
</feature>
<dbReference type="AlphaFoldDB" id="A0A644ZH59"/>
<dbReference type="SUPFAM" id="SSF74853">
    <property type="entry name" value="Lamin A/C globular tail domain"/>
    <property type="match status" value="1"/>
</dbReference>
<keyword evidence="2" id="KW-1003">Cell membrane</keyword>
<organism evidence="8">
    <name type="scientific">bioreactor metagenome</name>
    <dbReference type="NCBI Taxonomy" id="1076179"/>
    <lineage>
        <taxon>unclassified sequences</taxon>
        <taxon>metagenomes</taxon>
        <taxon>ecological metagenomes</taxon>
    </lineage>
</organism>
<dbReference type="GO" id="GO:0036376">
    <property type="term" value="P:sodium ion export across plasma membrane"/>
    <property type="evidence" value="ECO:0007669"/>
    <property type="project" value="InterPro"/>
</dbReference>
<dbReference type="InterPro" id="IPR001322">
    <property type="entry name" value="Lamin_tail_dom"/>
</dbReference>
<reference evidence="8" key="1">
    <citation type="submission" date="2019-08" db="EMBL/GenBank/DDBJ databases">
        <authorList>
            <person name="Kucharzyk K."/>
            <person name="Murdoch R.W."/>
            <person name="Higgins S."/>
            <person name="Loffler F."/>
        </authorList>
    </citation>
    <scope>NUCLEOTIDE SEQUENCE</scope>
</reference>
<keyword evidence="3 6" id="KW-0812">Transmembrane</keyword>
<evidence type="ECO:0000256" key="5">
    <source>
        <dbReference type="ARBA" id="ARBA00023136"/>
    </source>
</evidence>
<keyword evidence="4 6" id="KW-1133">Transmembrane helix</keyword>
<evidence type="ECO:0000259" key="7">
    <source>
        <dbReference type="PROSITE" id="PS51841"/>
    </source>
</evidence>
<protein>
    <recommendedName>
        <fullName evidence="7">LTD domain-containing protein</fullName>
    </recommendedName>
</protein>
<evidence type="ECO:0000313" key="8">
    <source>
        <dbReference type="EMBL" id="MPM38023.1"/>
    </source>
</evidence>
<evidence type="ECO:0000256" key="6">
    <source>
        <dbReference type="SAM" id="Phobius"/>
    </source>
</evidence>
<dbReference type="EMBL" id="VSSQ01008145">
    <property type="protein sequence ID" value="MPM38023.1"/>
    <property type="molecule type" value="Genomic_DNA"/>
</dbReference>
<accession>A0A644ZH59</accession>
<dbReference type="GO" id="GO:0015081">
    <property type="term" value="F:sodium ion transmembrane transporter activity"/>
    <property type="evidence" value="ECO:0007669"/>
    <property type="project" value="InterPro"/>
</dbReference>
<feature type="domain" description="LTD" evidence="7">
    <location>
        <begin position="19"/>
        <end position="140"/>
    </location>
</feature>
<name>A0A644ZH59_9ZZZZ</name>
<evidence type="ECO:0000256" key="4">
    <source>
        <dbReference type="ARBA" id="ARBA00022989"/>
    </source>
</evidence>
<dbReference type="InterPro" id="IPR005899">
    <property type="entry name" value="Na_pump_deCOase"/>
</dbReference>
<evidence type="ECO:0000256" key="2">
    <source>
        <dbReference type="ARBA" id="ARBA00022475"/>
    </source>
</evidence>
<gene>
    <name evidence="8" type="ORF">SDC9_84646</name>
</gene>
<sequence length="312" mass="35390">MKKLNFRILLLLGILALSGTLTAQNMSDIRINEILVHNTDDFMDDFGHKSGWIELFNTSYGTVDIGGCYLTNDPDNLKMYMIPRGDVLTKIKPRQHTLFWADEQPFRGTFHINFLLEDSKEILFVSSDGRTIVDRIEIPHELIGENQSYGRIKDGHTVMKNRKEADLAGTWAIMERTSPSTNNYGAYAEPAGMKFMQIDPYGVIMSITAMSVVFLSLILLYVVFKHYGNYNIRKSKKKAAVASGKSEKDICTTCEDTPAEVYAAIATALHAYFEDDESHDIENTILTIEKVTRNYSPWSSKIYTLRETPSKK</sequence>
<dbReference type="PROSITE" id="PS51841">
    <property type="entry name" value="LTD"/>
    <property type="match status" value="1"/>
</dbReference>
<dbReference type="GO" id="GO:0005886">
    <property type="term" value="C:plasma membrane"/>
    <property type="evidence" value="ECO:0007669"/>
    <property type="project" value="UniProtKB-SubCell"/>
</dbReference>
<comment type="caution">
    <text evidence="8">The sequence shown here is derived from an EMBL/GenBank/DDBJ whole genome shotgun (WGS) entry which is preliminary data.</text>
</comment>
<keyword evidence="5 6" id="KW-0472">Membrane</keyword>
<evidence type="ECO:0000256" key="1">
    <source>
        <dbReference type="ARBA" id="ARBA00004236"/>
    </source>
</evidence>
<evidence type="ECO:0000256" key="3">
    <source>
        <dbReference type="ARBA" id="ARBA00022692"/>
    </source>
</evidence>
<proteinExistence type="predicted"/>
<dbReference type="InterPro" id="IPR036415">
    <property type="entry name" value="Lamin_tail_dom_sf"/>
</dbReference>
<comment type="subcellular location">
    <subcellularLocation>
        <location evidence="1">Cell membrane</location>
    </subcellularLocation>
</comment>
<dbReference type="Pfam" id="PF04277">
    <property type="entry name" value="OAD_gamma"/>
    <property type="match status" value="1"/>
</dbReference>